<dbReference type="InterPro" id="IPR002129">
    <property type="entry name" value="PyrdxlP-dep_de-COase"/>
</dbReference>
<dbReference type="Gene3D" id="3.90.1150.10">
    <property type="entry name" value="Aspartate Aminotransferase, domain 1"/>
    <property type="match status" value="1"/>
</dbReference>
<dbReference type="PANTHER" id="PTHR11999:SF70">
    <property type="entry name" value="MIP05841P"/>
    <property type="match status" value="1"/>
</dbReference>
<dbReference type="RefSeq" id="WP_086109809.1">
    <property type="nucleotide sequence ID" value="NZ_CAWNGD010000057.1"/>
</dbReference>
<dbReference type="InterPro" id="IPR015421">
    <property type="entry name" value="PyrdxlP-dep_Trfase_major"/>
</dbReference>
<evidence type="ECO:0000313" key="9">
    <source>
        <dbReference type="Proteomes" id="UP000194350"/>
    </source>
</evidence>
<reference evidence="8 9" key="1">
    <citation type="submission" date="2016-10" db="EMBL/GenBank/DDBJ databases">
        <title>Systematic genetic and metabolomic analysis of Xenorhabdus and Photorhabdus spp., highlights the requirements for a dual symbiotic and pathogenic life style.</title>
        <authorList>
            <person name="Tobias N.J."/>
            <person name="Wolff H."/>
            <person name="Djahanschiri B."/>
            <person name="Pidot S.J."/>
            <person name="Stinear T.P."/>
            <person name="Ebersberger I."/>
            <person name="Bode H.B."/>
        </authorList>
    </citation>
    <scope>NUCLEOTIDE SEQUENCE [LARGE SCALE GENOMIC DNA]</scope>
    <source>
        <strain evidence="8 9">DSM 22392</strain>
    </source>
</reference>
<dbReference type="Pfam" id="PF00282">
    <property type="entry name" value="Pyridoxal_deC"/>
    <property type="match status" value="1"/>
</dbReference>
<dbReference type="InterPro" id="IPR010977">
    <property type="entry name" value="Aromatic_deC"/>
</dbReference>
<sequence>MKDPIRDASLSAVKIANEIAYSYVSEIRSQRVFPDANALSGLQHFDKPLPTTGTDCQKVLEQLHVYGSPATVATTGGRYFGLVVGGSTPAALGANIITSAWDQIALMESSSPVANQLEKIAGRWVLELLNLPSEAFVSFVTGTTMAHVSALAAARHYLYQKQGYDLAEQGLYNAPELKVVLSEEAHISVLKALRLLGFGRSQFIFVPCDQQGRIIESAVPDFSDNMILALQAGNVNSGSSDNFHTLIPKAKKAGCWVHVDGAFGLWARASTEKSALVKGIEAADSWAVDAHKWLNTPYDCGMCIVRHKQALREVMTTSAAYVETQDIWQAKDMLPEFSRRARAIEVWAAIAELGSQGIEALVDRCCLYTKRLAEGLEALGFTILNDVVLNQVVAYLPDIYLQRAMLHKVQQSGECWFGQTKWQGQEAIRLSVSSWATTEDDIQRSLKAISTAIGEIKQQAV</sequence>
<dbReference type="PANTHER" id="PTHR11999">
    <property type="entry name" value="GROUP II PYRIDOXAL-5-PHOSPHATE DECARBOXYLASE"/>
    <property type="match status" value="1"/>
</dbReference>
<comment type="cofactor">
    <cofactor evidence="1 6 7">
        <name>pyridoxal 5'-phosphate</name>
        <dbReference type="ChEBI" id="CHEBI:597326"/>
    </cofactor>
</comment>
<evidence type="ECO:0000256" key="4">
    <source>
        <dbReference type="ARBA" id="ARBA00022898"/>
    </source>
</evidence>
<dbReference type="InterPro" id="IPR015422">
    <property type="entry name" value="PyrdxlP-dep_Trfase_small"/>
</dbReference>
<keyword evidence="5 7" id="KW-0456">Lyase</keyword>
<dbReference type="GO" id="GO:0030170">
    <property type="term" value="F:pyridoxal phosphate binding"/>
    <property type="evidence" value="ECO:0007669"/>
    <property type="project" value="InterPro"/>
</dbReference>
<keyword evidence="3" id="KW-0210">Decarboxylase</keyword>
<dbReference type="GO" id="GO:0016831">
    <property type="term" value="F:carboxy-lyase activity"/>
    <property type="evidence" value="ECO:0007669"/>
    <property type="project" value="UniProtKB-KW"/>
</dbReference>
<keyword evidence="9" id="KW-1185">Reference proteome</keyword>
<evidence type="ECO:0000256" key="1">
    <source>
        <dbReference type="ARBA" id="ARBA00001933"/>
    </source>
</evidence>
<accession>A0A1Y2SB69</accession>
<dbReference type="EMBL" id="MUBJ01000015">
    <property type="protein sequence ID" value="OTA15439.1"/>
    <property type="molecule type" value="Genomic_DNA"/>
</dbReference>
<protein>
    <submittedName>
        <fullName evidence="8">Putative decarboxylase involved in desferrioxamine biosynthesis</fullName>
    </submittedName>
</protein>
<dbReference type="OrthoDB" id="9803665at2"/>
<dbReference type="InterPro" id="IPR015424">
    <property type="entry name" value="PyrdxlP-dep_Trfase"/>
</dbReference>
<evidence type="ECO:0000256" key="3">
    <source>
        <dbReference type="ARBA" id="ARBA00022793"/>
    </source>
</evidence>
<dbReference type="STRING" id="351656.Xvie_02720"/>
<evidence type="ECO:0000256" key="2">
    <source>
        <dbReference type="ARBA" id="ARBA00009533"/>
    </source>
</evidence>
<organism evidence="8 9">
    <name type="scientific">Xenorhabdus vietnamensis</name>
    <dbReference type="NCBI Taxonomy" id="351656"/>
    <lineage>
        <taxon>Bacteria</taxon>
        <taxon>Pseudomonadati</taxon>
        <taxon>Pseudomonadota</taxon>
        <taxon>Gammaproteobacteria</taxon>
        <taxon>Enterobacterales</taxon>
        <taxon>Morganellaceae</taxon>
        <taxon>Xenorhabdus</taxon>
    </lineage>
</organism>
<proteinExistence type="inferred from homology"/>
<feature type="modified residue" description="N6-(pyridoxal phosphate)lysine" evidence="6">
    <location>
        <position position="292"/>
    </location>
</feature>
<comment type="caution">
    <text evidence="8">The sequence shown here is derived from an EMBL/GenBank/DDBJ whole genome shotgun (WGS) entry which is preliminary data.</text>
</comment>
<dbReference type="AlphaFoldDB" id="A0A1Y2SB69"/>
<keyword evidence="4 6" id="KW-0663">Pyridoxal phosphate</keyword>
<name>A0A1Y2SB69_9GAMM</name>
<dbReference type="Gene3D" id="3.40.640.10">
    <property type="entry name" value="Type I PLP-dependent aspartate aminotransferase-like (Major domain)"/>
    <property type="match status" value="1"/>
</dbReference>
<dbReference type="SUPFAM" id="SSF53383">
    <property type="entry name" value="PLP-dependent transferases"/>
    <property type="match status" value="1"/>
</dbReference>
<evidence type="ECO:0000256" key="7">
    <source>
        <dbReference type="RuleBase" id="RU000382"/>
    </source>
</evidence>
<gene>
    <name evidence="8" type="ORF">Xvie_02720</name>
</gene>
<evidence type="ECO:0000256" key="6">
    <source>
        <dbReference type="PIRSR" id="PIRSR602129-50"/>
    </source>
</evidence>
<dbReference type="GO" id="GO:0019752">
    <property type="term" value="P:carboxylic acid metabolic process"/>
    <property type="evidence" value="ECO:0007669"/>
    <property type="project" value="InterPro"/>
</dbReference>
<comment type="similarity">
    <text evidence="2 7">Belongs to the group II decarboxylase family.</text>
</comment>
<evidence type="ECO:0000313" key="8">
    <source>
        <dbReference type="EMBL" id="OTA15439.1"/>
    </source>
</evidence>
<evidence type="ECO:0000256" key="5">
    <source>
        <dbReference type="ARBA" id="ARBA00023239"/>
    </source>
</evidence>
<dbReference type="Proteomes" id="UP000194350">
    <property type="component" value="Unassembled WGS sequence"/>
</dbReference>